<keyword evidence="7" id="KW-1185">Reference proteome</keyword>
<dbReference type="eggNOG" id="COG2326">
    <property type="taxonomic scope" value="Bacteria"/>
</dbReference>
<dbReference type="HOGENOM" id="CLU_048699_3_0_5"/>
<evidence type="ECO:0000256" key="1">
    <source>
        <dbReference type="ARBA" id="ARBA00009924"/>
    </source>
</evidence>
<dbReference type="Proteomes" id="UP000001964">
    <property type="component" value="Chromosome"/>
</dbReference>
<proteinExistence type="inferred from homology"/>
<dbReference type="GO" id="GO:0006793">
    <property type="term" value="P:phosphorus metabolic process"/>
    <property type="evidence" value="ECO:0007669"/>
    <property type="project" value="InterPro"/>
</dbReference>
<dbReference type="PANTHER" id="PTHR34383:SF1">
    <property type="entry name" value="ADP-POLYPHOSPHATE PHOSPHOTRANSFERASE"/>
    <property type="match status" value="1"/>
</dbReference>
<dbReference type="KEGG" id="mmr:Mmar10_1667"/>
<dbReference type="PANTHER" id="PTHR34383">
    <property type="entry name" value="POLYPHOSPHATE:AMP PHOSPHOTRANSFERASE-RELATED"/>
    <property type="match status" value="1"/>
</dbReference>
<comment type="similarity">
    <text evidence="1 4">Belongs to the polyphosphate kinase 2 (PPK2) family. Class I subfamily.</text>
</comment>
<sequence>MDKTLYRAQLLDAQINLVDLQRHIIARDLRLLILFEGRDSSGKDGVIKRISEHQSPRETRVVALGKPSERDRSSWYFQRWTSYLPAQGETALFNRSWYNRAGVEKVMGFCSDAQYESFLADVGAFEKILIDDGLILLKYYLDISKDEQISRLEDRRQNPLKTWKISPIDAVAVAKWDDYSKARNRMLTDTCQPLPWRVVKADNKRVARLTVINDILRTIDCGGYSRPVPVHDIDQLQYWGKPDASGTFLAP</sequence>
<name>Q0AP28_MARMM</name>
<dbReference type="NCBIfam" id="TIGR03707">
    <property type="entry name" value="PPK2_P_aer"/>
    <property type="match status" value="1"/>
</dbReference>
<organism evidence="6 7">
    <name type="scientific">Maricaulis maris (strain MCS10)</name>
    <name type="common">Caulobacter maris</name>
    <dbReference type="NCBI Taxonomy" id="394221"/>
    <lineage>
        <taxon>Bacteria</taxon>
        <taxon>Pseudomonadati</taxon>
        <taxon>Pseudomonadota</taxon>
        <taxon>Alphaproteobacteria</taxon>
        <taxon>Maricaulales</taxon>
        <taxon>Maricaulaceae</taxon>
        <taxon>Maricaulis</taxon>
    </lineage>
</organism>
<dbReference type="OrthoDB" id="9775224at2"/>
<dbReference type="InterPro" id="IPR027417">
    <property type="entry name" value="P-loop_NTPase"/>
</dbReference>
<dbReference type="SUPFAM" id="SSF52540">
    <property type="entry name" value="P-loop containing nucleoside triphosphate hydrolases"/>
    <property type="match status" value="1"/>
</dbReference>
<dbReference type="STRING" id="394221.Mmar10_1667"/>
<keyword evidence="3 4" id="KW-0418">Kinase</keyword>
<evidence type="ECO:0000256" key="4">
    <source>
        <dbReference type="RuleBase" id="RU369062"/>
    </source>
</evidence>
<evidence type="ECO:0000259" key="5">
    <source>
        <dbReference type="Pfam" id="PF03976"/>
    </source>
</evidence>
<evidence type="ECO:0000256" key="2">
    <source>
        <dbReference type="ARBA" id="ARBA00022679"/>
    </source>
</evidence>
<evidence type="ECO:0000313" key="6">
    <source>
        <dbReference type="EMBL" id="ABI65959.1"/>
    </source>
</evidence>
<comment type="function">
    <text evidence="4">Uses inorganic polyphosphate (polyP) as a donor to convert GDP to GTP or ADP to ATP.</text>
</comment>
<dbReference type="GO" id="GO:0008976">
    <property type="term" value="F:polyphosphate kinase activity"/>
    <property type="evidence" value="ECO:0007669"/>
    <property type="project" value="UniProtKB-UniRule"/>
</dbReference>
<dbReference type="EMBL" id="CP000449">
    <property type="protein sequence ID" value="ABI65959.1"/>
    <property type="molecule type" value="Genomic_DNA"/>
</dbReference>
<reference evidence="6 7" key="1">
    <citation type="submission" date="2006-08" db="EMBL/GenBank/DDBJ databases">
        <title>Complete sequence of Maricaulis maris MCS10.</title>
        <authorList>
            <consortium name="US DOE Joint Genome Institute"/>
            <person name="Copeland A."/>
            <person name="Lucas S."/>
            <person name="Lapidus A."/>
            <person name="Barry K."/>
            <person name="Detter J.C."/>
            <person name="Glavina del Rio T."/>
            <person name="Hammon N."/>
            <person name="Israni S."/>
            <person name="Dalin E."/>
            <person name="Tice H."/>
            <person name="Pitluck S."/>
            <person name="Saunders E."/>
            <person name="Brettin T."/>
            <person name="Bruce D."/>
            <person name="Han C."/>
            <person name="Tapia R."/>
            <person name="Gilna P."/>
            <person name="Schmutz J."/>
            <person name="Larimer F."/>
            <person name="Land M."/>
            <person name="Hauser L."/>
            <person name="Kyrpides N."/>
            <person name="Mikhailova N."/>
            <person name="Viollier P."/>
            <person name="Stephens C."/>
            <person name="Richardson P."/>
        </authorList>
    </citation>
    <scope>NUCLEOTIDE SEQUENCE [LARGE SCALE GENOMIC DNA]</scope>
    <source>
        <strain evidence="6 7">MCS10</strain>
    </source>
</reference>
<dbReference type="InterPro" id="IPR016898">
    <property type="entry name" value="Polyphosphate_phosphotransfera"/>
</dbReference>
<evidence type="ECO:0000256" key="3">
    <source>
        <dbReference type="ARBA" id="ARBA00022777"/>
    </source>
</evidence>
<feature type="domain" description="Polyphosphate kinase-2-related" evidence="5">
    <location>
        <begin position="2"/>
        <end position="220"/>
    </location>
</feature>
<dbReference type="Gene3D" id="3.40.50.300">
    <property type="entry name" value="P-loop containing nucleotide triphosphate hydrolases"/>
    <property type="match status" value="1"/>
</dbReference>
<keyword evidence="2 4" id="KW-0808">Transferase</keyword>
<evidence type="ECO:0000313" key="7">
    <source>
        <dbReference type="Proteomes" id="UP000001964"/>
    </source>
</evidence>
<protein>
    <recommendedName>
        <fullName evidence="4">ADP/GDP-polyphosphate phosphotransferase</fullName>
        <ecNumber evidence="4">2.7.4.-</ecNumber>
    </recommendedName>
    <alternativeName>
        <fullName evidence="4">Polyphosphate kinase PPK2</fullName>
    </alternativeName>
</protein>
<dbReference type="RefSeq" id="WP_011643606.1">
    <property type="nucleotide sequence ID" value="NC_008347.1"/>
</dbReference>
<accession>Q0AP28</accession>
<dbReference type="InterPro" id="IPR022488">
    <property type="entry name" value="PPK2-related"/>
</dbReference>
<dbReference type="EC" id="2.7.4.-" evidence="4"/>
<comment type="subunit">
    <text evidence="4">Homotetramer.</text>
</comment>
<gene>
    <name evidence="6" type="ordered locus">Mmar10_1667</name>
</gene>
<dbReference type="AlphaFoldDB" id="Q0AP28"/>
<dbReference type="Pfam" id="PF03976">
    <property type="entry name" value="PPK2"/>
    <property type="match status" value="1"/>
</dbReference>
<dbReference type="PIRSF" id="PIRSF028756">
    <property type="entry name" value="PPK2_prd"/>
    <property type="match status" value="1"/>
</dbReference>
<dbReference type="InterPro" id="IPR022486">
    <property type="entry name" value="PPK2_PA0141"/>
</dbReference>